<evidence type="ECO:0000256" key="1">
    <source>
        <dbReference type="ARBA" id="ARBA00004401"/>
    </source>
</evidence>
<evidence type="ECO:0000256" key="5">
    <source>
        <dbReference type="ARBA" id="ARBA00023136"/>
    </source>
</evidence>
<dbReference type="OrthoDB" id="9768393at2"/>
<dbReference type="RefSeq" id="WP_054304601.1">
    <property type="nucleotide sequence ID" value="NZ_QBKP01000016.1"/>
</dbReference>
<feature type="transmembrane region" description="Helical" evidence="8">
    <location>
        <begin position="20"/>
        <end position="37"/>
    </location>
</feature>
<keyword evidence="2" id="KW-1003">Cell membrane</keyword>
<dbReference type="GO" id="GO:0005886">
    <property type="term" value="C:plasma membrane"/>
    <property type="evidence" value="ECO:0007669"/>
    <property type="project" value="UniProtKB-SubCell"/>
</dbReference>
<evidence type="ECO:0000256" key="3">
    <source>
        <dbReference type="ARBA" id="ARBA00022692"/>
    </source>
</evidence>
<organism evidence="10 11">
    <name type="scientific">Gemmobacter caeni</name>
    <dbReference type="NCBI Taxonomy" id="589035"/>
    <lineage>
        <taxon>Bacteria</taxon>
        <taxon>Pseudomonadati</taxon>
        <taxon>Pseudomonadota</taxon>
        <taxon>Alphaproteobacteria</taxon>
        <taxon>Rhodobacterales</taxon>
        <taxon>Paracoccaceae</taxon>
        <taxon>Gemmobacter</taxon>
    </lineage>
</organism>
<keyword evidence="10" id="KW-0413">Isomerase</keyword>
<dbReference type="Pfam" id="PF13145">
    <property type="entry name" value="Rotamase_2"/>
    <property type="match status" value="1"/>
</dbReference>
<evidence type="ECO:0000313" key="10">
    <source>
        <dbReference type="EMBL" id="PTX46546.1"/>
    </source>
</evidence>
<keyword evidence="4 8" id="KW-1133">Transmembrane helix</keyword>
<protein>
    <submittedName>
        <fullName evidence="10">Peptidyl-prolyl cis-trans isomerase D</fullName>
    </submittedName>
</protein>
<dbReference type="InterPro" id="IPR000297">
    <property type="entry name" value="PPIase_PpiC"/>
</dbReference>
<dbReference type="GO" id="GO:0003755">
    <property type="term" value="F:peptidyl-prolyl cis-trans isomerase activity"/>
    <property type="evidence" value="ECO:0007669"/>
    <property type="project" value="InterPro"/>
</dbReference>
<keyword evidence="5 8" id="KW-0472">Membrane</keyword>
<comment type="caution">
    <text evidence="10">The sequence shown here is derived from an EMBL/GenBank/DDBJ whole genome shotgun (WGS) entry which is preliminary data.</text>
</comment>
<keyword evidence="6" id="KW-0143">Chaperone</keyword>
<dbReference type="PANTHER" id="PTHR47529">
    <property type="entry name" value="PEPTIDYL-PROLYL CIS-TRANS ISOMERASE D"/>
    <property type="match status" value="1"/>
</dbReference>
<name>A0A2T6AS28_9RHOB</name>
<reference evidence="10 11" key="1">
    <citation type="submission" date="2018-04" db="EMBL/GenBank/DDBJ databases">
        <title>Genomic Encyclopedia of Archaeal and Bacterial Type Strains, Phase II (KMG-II): from individual species to whole genera.</title>
        <authorList>
            <person name="Goeker M."/>
        </authorList>
    </citation>
    <scope>NUCLEOTIDE SEQUENCE [LARGE SCALE GENOMIC DNA]</scope>
    <source>
        <strain evidence="10 11">DSM 21823</strain>
    </source>
</reference>
<dbReference type="Proteomes" id="UP000244224">
    <property type="component" value="Unassembled WGS sequence"/>
</dbReference>
<dbReference type="SUPFAM" id="SSF109998">
    <property type="entry name" value="Triger factor/SurA peptide-binding domain-like"/>
    <property type="match status" value="1"/>
</dbReference>
<evidence type="ECO:0000256" key="8">
    <source>
        <dbReference type="SAM" id="Phobius"/>
    </source>
</evidence>
<keyword evidence="3 8" id="KW-0812">Transmembrane</keyword>
<dbReference type="InterPro" id="IPR052029">
    <property type="entry name" value="PpiD_chaperone"/>
</dbReference>
<comment type="similarity">
    <text evidence="7">Belongs to the PpiD chaperone family.</text>
</comment>
<dbReference type="AlphaFoldDB" id="A0A2T6AS28"/>
<dbReference type="EMBL" id="QBKP01000016">
    <property type="protein sequence ID" value="PTX46546.1"/>
    <property type="molecule type" value="Genomic_DNA"/>
</dbReference>
<proteinExistence type="inferred from homology"/>
<evidence type="ECO:0000259" key="9">
    <source>
        <dbReference type="Pfam" id="PF13145"/>
    </source>
</evidence>
<evidence type="ECO:0000256" key="7">
    <source>
        <dbReference type="ARBA" id="ARBA00038408"/>
    </source>
</evidence>
<accession>A0A2T6AS28</accession>
<keyword evidence="11" id="KW-1185">Reference proteome</keyword>
<gene>
    <name evidence="10" type="ORF">C8N34_11623</name>
</gene>
<evidence type="ECO:0000256" key="2">
    <source>
        <dbReference type="ARBA" id="ARBA00022475"/>
    </source>
</evidence>
<dbReference type="Gene3D" id="1.10.4030.10">
    <property type="entry name" value="Porin chaperone SurA, peptide-binding domain"/>
    <property type="match status" value="1"/>
</dbReference>
<evidence type="ECO:0000313" key="11">
    <source>
        <dbReference type="Proteomes" id="UP000244224"/>
    </source>
</evidence>
<feature type="domain" description="PpiC" evidence="9">
    <location>
        <begin position="253"/>
        <end position="371"/>
    </location>
</feature>
<dbReference type="Pfam" id="PF13624">
    <property type="entry name" value="SurA_N_3"/>
    <property type="match status" value="1"/>
</dbReference>
<comment type="subcellular location">
    <subcellularLocation>
        <location evidence="1">Cell membrane</location>
        <topology evidence="1">Single-pass type II membrane protein</topology>
    </subcellularLocation>
</comment>
<evidence type="ECO:0000256" key="6">
    <source>
        <dbReference type="ARBA" id="ARBA00023186"/>
    </source>
</evidence>
<evidence type="ECO:0000256" key="4">
    <source>
        <dbReference type="ARBA" id="ARBA00022989"/>
    </source>
</evidence>
<sequence length="621" mass="65723">MARNDETESPKRKRKGASVMVWLLMAMLVTGLGGYGVTNYGGRVAAIGSVGGRDIDVKDYGRALQAEMNALGAQAGTQLTMQQARDMGIDARVRQQLVTQTAVDDAADRIGVSVGDGRVAQDITAMPSFHGAAGGFDRQTYKMTLDRNNLTEAEFEAKIRDDLARALVQGAVTGGFVAPAAVTDTLYNFIGERRGFSLLVLSEADLATPLAAPTDADLKAFYDANVAAFTKPEAKRITYVSLLPEKLAATMPVDDAELKKLYDQHHDEYVKPERRLVERLVFGTEDEAKAAKARLDAGESFEKLVEERGLKLIDIDLGDVTQAELGAAGADIFAMPEPGVIGPLPSDLGPALYRMNAVLAAQETSFDDAREMLTLDYQTDAARRAITDRSEAINDALAGGATLEDLAREQAMDLGTIDYAAGSDEGIAAYPAFREAADAANAGDFPETVALEDGGLVALRLDEIVPASPIPFDEAREGVTQAWRAEALHKALLAEAEAMREKVAAGTSIGTLGVVSVTPEIARNGFVEGAPPSLLPAVFAMSEGEAKVIEDKGFVALVQLDRVAPAEQEGEGPAALKGAIAAQAEQALAQDAFALFARAEADIGGITLNQAAIDAVHAQMR</sequence>
<dbReference type="PANTHER" id="PTHR47529:SF1">
    <property type="entry name" value="PERIPLASMIC CHAPERONE PPID"/>
    <property type="match status" value="1"/>
</dbReference>
<dbReference type="InterPro" id="IPR027304">
    <property type="entry name" value="Trigger_fact/SurA_dom_sf"/>
</dbReference>